<organism evidence="19 20">
    <name type="scientific">Drosophila busckii</name>
    <name type="common">Fruit fly</name>
    <dbReference type="NCBI Taxonomy" id="30019"/>
    <lineage>
        <taxon>Eukaryota</taxon>
        <taxon>Metazoa</taxon>
        <taxon>Ecdysozoa</taxon>
        <taxon>Arthropoda</taxon>
        <taxon>Hexapoda</taxon>
        <taxon>Insecta</taxon>
        <taxon>Pterygota</taxon>
        <taxon>Neoptera</taxon>
        <taxon>Endopterygota</taxon>
        <taxon>Diptera</taxon>
        <taxon>Brachycera</taxon>
        <taxon>Muscomorpha</taxon>
        <taxon>Ephydroidea</taxon>
        <taxon>Drosophilidae</taxon>
        <taxon>Drosophila</taxon>
    </lineage>
</organism>
<evidence type="ECO:0000256" key="10">
    <source>
        <dbReference type="ARBA" id="ARBA00023040"/>
    </source>
</evidence>
<evidence type="ECO:0000256" key="16">
    <source>
        <dbReference type="ARBA" id="ARBA00023305"/>
    </source>
</evidence>
<dbReference type="InterPro" id="IPR050125">
    <property type="entry name" value="GPCR_opsins"/>
</dbReference>
<evidence type="ECO:0000256" key="4">
    <source>
        <dbReference type="ARBA" id="ARBA00022553"/>
    </source>
</evidence>
<evidence type="ECO:0000256" key="13">
    <source>
        <dbReference type="ARBA" id="ARBA00023170"/>
    </source>
</evidence>
<accession>A0A0M4ERV4</accession>
<dbReference type="InterPro" id="IPR027430">
    <property type="entry name" value="Retinal_BS"/>
</dbReference>
<dbReference type="SUPFAM" id="SSF81321">
    <property type="entry name" value="Family A G protein-coupled receptor-like"/>
    <property type="match status" value="1"/>
</dbReference>
<feature type="transmembrane region" description="Helical" evidence="17">
    <location>
        <begin position="88"/>
        <end position="113"/>
    </location>
</feature>
<evidence type="ECO:0000259" key="18">
    <source>
        <dbReference type="PROSITE" id="PS50262"/>
    </source>
</evidence>
<keyword evidence="14" id="KW-0325">Glycoprotein</keyword>
<dbReference type="OMA" id="WKMAKIV"/>
<evidence type="ECO:0000256" key="3">
    <source>
        <dbReference type="ARBA" id="ARBA00022543"/>
    </source>
</evidence>
<dbReference type="InterPro" id="IPR001735">
    <property type="entry name" value="Opsin_RH1/RH2"/>
</dbReference>
<evidence type="ECO:0000313" key="20">
    <source>
        <dbReference type="Proteomes" id="UP000494163"/>
    </source>
</evidence>
<evidence type="ECO:0000256" key="1">
    <source>
        <dbReference type="ARBA" id="ARBA00002881"/>
    </source>
</evidence>
<dbReference type="SMR" id="A0A0M4ERV4"/>
<dbReference type="GO" id="GO:0007602">
    <property type="term" value="P:phototransduction"/>
    <property type="evidence" value="ECO:0007669"/>
    <property type="project" value="UniProtKB-KW"/>
</dbReference>
<keyword evidence="15 17" id="KW-0807">Transducer</keyword>
<dbReference type="PRINTS" id="PR00237">
    <property type="entry name" value="GPCRRHODOPSN"/>
</dbReference>
<evidence type="ECO:0000256" key="5">
    <source>
        <dbReference type="ARBA" id="ARBA00022606"/>
    </source>
</evidence>
<dbReference type="PRINTS" id="PR00238">
    <property type="entry name" value="OPSIN"/>
</dbReference>
<keyword evidence="6 17" id="KW-0812">Transmembrane</keyword>
<proteinExistence type="inferred from homology"/>
<keyword evidence="7 17" id="KW-0681">Retinal protein</keyword>
<dbReference type="Pfam" id="PF00001">
    <property type="entry name" value="7tm_1"/>
    <property type="match status" value="1"/>
</dbReference>
<dbReference type="PROSITE" id="PS00238">
    <property type="entry name" value="OPSIN"/>
    <property type="match status" value="1"/>
</dbReference>
<keyword evidence="5 17" id="KW-0716">Sensory transduction</keyword>
<evidence type="ECO:0000256" key="11">
    <source>
        <dbReference type="ARBA" id="ARBA00023136"/>
    </source>
</evidence>
<comment type="subcellular location">
    <subcellularLocation>
        <location evidence="2 17">Membrane</location>
        <topology evidence="2 17">Multi-pass membrane protein</topology>
    </subcellularLocation>
</comment>
<evidence type="ECO:0000256" key="8">
    <source>
        <dbReference type="ARBA" id="ARBA00022989"/>
    </source>
</evidence>
<dbReference type="InterPro" id="IPR001760">
    <property type="entry name" value="Opsin"/>
</dbReference>
<dbReference type="InterPro" id="IPR000276">
    <property type="entry name" value="GPCR_Rhodpsn"/>
</dbReference>
<keyword evidence="16" id="KW-0844">Vision</keyword>
<keyword evidence="8 17" id="KW-1133">Transmembrane helix</keyword>
<dbReference type="PROSITE" id="PS50262">
    <property type="entry name" value="G_PROTEIN_RECEP_F1_2"/>
    <property type="match status" value="1"/>
</dbReference>
<evidence type="ECO:0000256" key="9">
    <source>
        <dbReference type="ARBA" id="ARBA00022991"/>
    </source>
</evidence>
<dbReference type="PROSITE" id="PS00237">
    <property type="entry name" value="G_PROTEIN_RECEP_F1_1"/>
    <property type="match status" value="1"/>
</dbReference>
<keyword evidence="20" id="KW-1185">Reference proteome</keyword>
<keyword evidence="11 17" id="KW-0472">Membrane</keyword>
<dbReference type="Proteomes" id="UP000494163">
    <property type="component" value="Chromosome 3R"/>
</dbReference>
<evidence type="ECO:0000256" key="14">
    <source>
        <dbReference type="ARBA" id="ARBA00023180"/>
    </source>
</evidence>
<evidence type="ECO:0000313" key="19">
    <source>
        <dbReference type="EMBL" id="ALC47335.1"/>
    </source>
</evidence>
<dbReference type="GO" id="GO:0008020">
    <property type="term" value="F:G protein-coupled photoreceptor activity"/>
    <property type="evidence" value="ECO:0007669"/>
    <property type="project" value="UniProtKB-ARBA"/>
</dbReference>
<sequence>MESFAAAGSQMGPHFAALSNGSVTDKVLPDMAHLISPYWHQFPAMDPIWAKILTAYMIMIGSIAWCGNGVVIYIFATTKSLRTPANLLVINLAISDFSIMLVNTPLMGINLYFETWVLGPMMCDVYATLGSIFGCSSIWSMVMISLDRYQVIVKGMAGRPMTIPLALGKIVYVWGMSTIWCIAPMLGWGRYIPEGNLTSCGIDYFDRGWNARSYLIFYTIFVYYIPLFLICYSYWFIIAAVSAHEKAMREQAKKMNVKSLRSSEDAEKSAEGKLAKVALVTISLWFMAWTPYMVINSIGLFKFEGLTPLNTIWGACFAKSAAVYNPIVYGISHPKYRIALKEKCPCCVMGKR</sequence>
<dbReference type="FunFam" id="1.20.1070.10:FF:000044">
    <property type="entry name" value="Opsin, ultraviolet-sensitive"/>
    <property type="match status" value="1"/>
</dbReference>
<name>A0A0M4ERV4_DROBS</name>
<dbReference type="CDD" id="cd15079">
    <property type="entry name" value="7tmA_photoreceptors_insect"/>
    <property type="match status" value="1"/>
</dbReference>
<evidence type="ECO:0000256" key="17">
    <source>
        <dbReference type="RuleBase" id="RU004951"/>
    </source>
</evidence>
<dbReference type="Gene3D" id="1.20.1070.10">
    <property type="entry name" value="Rhodopsin 7-helix transmembrane proteins"/>
    <property type="match status" value="1"/>
</dbReference>
<feature type="transmembrane region" description="Helical" evidence="17">
    <location>
        <begin position="48"/>
        <end position="76"/>
    </location>
</feature>
<dbReference type="GO" id="GO:0007601">
    <property type="term" value="P:visual perception"/>
    <property type="evidence" value="ECO:0007669"/>
    <property type="project" value="UniProtKB-KW"/>
</dbReference>
<feature type="transmembrane region" description="Helical" evidence="17">
    <location>
        <begin position="125"/>
        <end position="146"/>
    </location>
</feature>
<feature type="transmembrane region" description="Helical" evidence="17">
    <location>
        <begin position="215"/>
        <end position="241"/>
    </location>
</feature>
<keyword evidence="3 17" id="KW-0600">Photoreceptor protein</keyword>
<dbReference type="OrthoDB" id="9996086at2759"/>
<keyword evidence="4" id="KW-0597">Phosphoprotein</keyword>
<dbReference type="InterPro" id="IPR017452">
    <property type="entry name" value="GPCR_Rhodpsn_7TM"/>
</dbReference>
<dbReference type="AlphaFoldDB" id="A0A0M4ERV4"/>
<evidence type="ECO:0000256" key="7">
    <source>
        <dbReference type="ARBA" id="ARBA00022925"/>
    </source>
</evidence>
<keyword evidence="12" id="KW-1015">Disulfide bond</keyword>
<feature type="domain" description="G-protein coupled receptors family 1 profile" evidence="18">
    <location>
        <begin position="67"/>
        <end position="329"/>
    </location>
</feature>
<feature type="transmembrane region" description="Helical" evidence="17">
    <location>
        <begin position="277"/>
        <end position="300"/>
    </location>
</feature>
<comment type="similarity">
    <text evidence="17">Belongs to the G-protein coupled receptor 1 family. Opsin subfamily.</text>
</comment>
<feature type="transmembrane region" description="Helical" evidence="17">
    <location>
        <begin position="166"/>
        <end position="188"/>
    </location>
</feature>
<reference evidence="19 20" key="1">
    <citation type="submission" date="2015-08" db="EMBL/GenBank/DDBJ databases">
        <title>Ancestral chromatin configuration constrains chromatin evolution on differentiating sex chromosomes in Drosophila.</title>
        <authorList>
            <person name="Zhou Q."/>
            <person name="Bachtrog D."/>
        </authorList>
    </citation>
    <scope>NUCLEOTIDE SEQUENCE [LARGE SCALE GENOMIC DNA]</scope>
    <source>
        <tissue evidence="19">Whole larvae</tissue>
    </source>
</reference>
<dbReference type="PRINTS" id="PR00576">
    <property type="entry name" value="OPSINRH1RH2"/>
</dbReference>
<comment type="function">
    <text evidence="1">Visual pigments are the light-absorbing molecules that mediate vision. They consist of an apoprotein, opsin, covalently linked to cis-retinal.</text>
</comment>
<keyword evidence="9 17" id="KW-0157">Chromophore</keyword>
<keyword evidence="13 17" id="KW-0675">Receptor</keyword>
<dbReference type="EMBL" id="CP012526">
    <property type="protein sequence ID" value="ALC47335.1"/>
    <property type="molecule type" value="Genomic_DNA"/>
</dbReference>
<evidence type="ECO:0000256" key="6">
    <source>
        <dbReference type="ARBA" id="ARBA00022692"/>
    </source>
</evidence>
<dbReference type="STRING" id="30019.A0A0M4ERV4"/>
<dbReference type="PANTHER" id="PTHR24240">
    <property type="entry name" value="OPSIN"/>
    <property type="match status" value="1"/>
</dbReference>
<protein>
    <submittedName>
        <fullName evidence="19">NinaE</fullName>
    </submittedName>
</protein>
<keyword evidence="10 17" id="KW-0297">G-protein coupled receptor</keyword>
<feature type="transmembrane region" description="Helical" evidence="17">
    <location>
        <begin position="312"/>
        <end position="331"/>
    </location>
</feature>
<evidence type="ECO:0000256" key="2">
    <source>
        <dbReference type="ARBA" id="ARBA00004141"/>
    </source>
</evidence>
<evidence type="ECO:0000256" key="15">
    <source>
        <dbReference type="ARBA" id="ARBA00023224"/>
    </source>
</evidence>
<gene>
    <name evidence="19" type="ORF">Dbus_chr3Rg2085</name>
</gene>
<evidence type="ECO:0000256" key="12">
    <source>
        <dbReference type="ARBA" id="ARBA00023157"/>
    </source>
</evidence>
<dbReference type="GO" id="GO:0016020">
    <property type="term" value="C:membrane"/>
    <property type="evidence" value="ECO:0007669"/>
    <property type="project" value="UniProtKB-SubCell"/>
</dbReference>